<evidence type="ECO:0000256" key="3">
    <source>
        <dbReference type="ARBA" id="ARBA00022679"/>
    </source>
</evidence>
<dbReference type="GO" id="GO:0016740">
    <property type="term" value="F:transferase activity"/>
    <property type="evidence" value="ECO:0007669"/>
    <property type="project" value="UniProtKB-KW"/>
</dbReference>
<comment type="caution">
    <text evidence="9">The sequence shown here is derived from an EMBL/GenBank/DDBJ whole genome shotgun (WGS) entry which is preliminary data.</text>
</comment>
<feature type="domain" description="Bacterial sugar transferase" evidence="8">
    <location>
        <begin position="263"/>
        <end position="445"/>
    </location>
</feature>
<evidence type="ECO:0000259" key="8">
    <source>
        <dbReference type="Pfam" id="PF02397"/>
    </source>
</evidence>
<dbReference type="Pfam" id="PF02397">
    <property type="entry name" value="Bac_transf"/>
    <property type="match status" value="1"/>
</dbReference>
<dbReference type="InterPro" id="IPR017475">
    <property type="entry name" value="EPS_sugar_tfrase"/>
</dbReference>
<feature type="transmembrane region" description="Helical" evidence="7">
    <location>
        <begin position="39"/>
        <end position="55"/>
    </location>
</feature>
<evidence type="ECO:0000313" key="10">
    <source>
        <dbReference type="Proteomes" id="UP001597073"/>
    </source>
</evidence>
<evidence type="ECO:0000256" key="2">
    <source>
        <dbReference type="ARBA" id="ARBA00006464"/>
    </source>
</evidence>
<proteinExistence type="inferred from homology"/>
<evidence type="ECO:0000313" key="9">
    <source>
        <dbReference type="EMBL" id="MFD0764657.1"/>
    </source>
</evidence>
<feature type="transmembrane region" description="Helical" evidence="7">
    <location>
        <begin position="7"/>
        <end position="27"/>
    </location>
</feature>
<keyword evidence="3 9" id="KW-0808">Transferase</keyword>
<evidence type="ECO:0000256" key="5">
    <source>
        <dbReference type="ARBA" id="ARBA00022989"/>
    </source>
</evidence>
<gene>
    <name evidence="9" type="ORF">ACFQZI_07310</name>
</gene>
<comment type="similarity">
    <text evidence="2">Belongs to the bacterial sugar transferase family.</text>
</comment>
<evidence type="ECO:0000256" key="6">
    <source>
        <dbReference type="ARBA" id="ARBA00023136"/>
    </source>
</evidence>
<accession>A0ABW2ZEN7</accession>
<comment type="subcellular location">
    <subcellularLocation>
        <location evidence="1">Membrane</location>
        <topology evidence="1">Multi-pass membrane protein</topology>
    </subcellularLocation>
</comment>
<dbReference type="PANTHER" id="PTHR30576:SF20">
    <property type="entry name" value="QUINOVOSAMINEPHOSPHOTRANSFERAE-RELATED"/>
    <property type="match status" value="1"/>
</dbReference>
<evidence type="ECO:0000256" key="7">
    <source>
        <dbReference type="SAM" id="Phobius"/>
    </source>
</evidence>
<dbReference type="EMBL" id="JBHTIA010000003">
    <property type="protein sequence ID" value="MFD0764657.1"/>
    <property type="molecule type" value="Genomic_DNA"/>
</dbReference>
<keyword evidence="10" id="KW-1185">Reference proteome</keyword>
<feature type="transmembrane region" description="Helical" evidence="7">
    <location>
        <begin position="75"/>
        <end position="96"/>
    </location>
</feature>
<protein>
    <submittedName>
        <fullName evidence="9">Sugar transferase</fullName>
        <ecNumber evidence="9">2.7.8.-</ecNumber>
    </submittedName>
</protein>
<dbReference type="Proteomes" id="UP001597073">
    <property type="component" value="Unassembled WGS sequence"/>
</dbReference>
<dbReference type="InterPro" id="IPR003362">
    <property type="entry name" value="Bact_transf"/>
</dbReference>
<dbReference type="PANTHER" id="PTHR30576">
    <property type="entry name" value="COLANIC BIOSYNTHESIS UDP-GLUCOSE LIPID CARRIER TRANSFERASE"/>
    <property type="match status" value="1"/>
</dbReference>
<dbReference type="EC" id="2.7.8.-" evidence="9"/>
<name>A0ABW2ZEN7_9SPHI</name>
<sequence>MTLKYSRYLYLLLFIADLVALNASLIVSHTLIHEIYTDSKITVLFLCIVNVTWVVNSIQSQSLRPRLVAKLSDNLIYLAKAIFYHLLCIGSIIYFFKINLVSRTELTLGYSMFFISVAFLRFLVYTRVLYKRSKAPVKDRMIVIGEEDVAIRFIDTLTRDISRDYQLMDFISQKNALDMPFWDLSQKISSLRPHRIYMCVVKADDYLLKQISAIAENLDIEFKVVTDVVLNSVHAVSLERYGNLPVLNITSEHCLSPEKMFLKRTFDILFSALVMVAGAPVFAIVALITKLSSKGPVFYRQERVGLGGRTFKIIKFRSMITNSETAGPQLTINNDPRITKWGYFIRKTRLDELPQFWNVFKGEMSVVGPRPERRYFIDQIIQRDPTYATLLKLKPGITSLGQVHYGYADSIDKMCERLQYDLHYLKNVDFKADLSIIYGTVRVMVQGKGK</sequence>
<evidence type="ECO:0000256" key="1">
    <source>
        <dbReference type="ARBA" id="ARBA00004141"/>
    </source>
</evidence>
<feature type="transmembrane region" description="Helical" evidence="7">
    <location>
        <begin position="108"/>
        <end position="130"/>
    </location>
</feature>
<feature type="transmembrane region" description="Helical" evidence="7">
    <location>
        <begin position="268"/>
        <end position="288"/>
    </location>
</feature>
<keyword evidence="4 7" id="KW-0812">Transmembrane</keyword>
<dbReference type="RefSeq" id="WP_377140454.1">
    <property type="nucleotide sequence ID" value="NZ_JBHTIA010000003.1"/>
</dbReference>
<keyword evidence="6 7" id="KW-0472">Membrane</keyword>
<evidence type="ECO:0000256" key="4">
    <source>
        <dbReference type="ARBA" id="ARBA00022692"/>
    </source>
</evidence>
<reference evidence="10" key="1">
    <citation type="journal article" date="2019" name="Int. J. Syst. Evol. Microbiol.">
        <title>The Global Catalogue of Microorganisms (GCM) 10K type strain sequencing project: providing services to taxonomists for standard genome sequencing and annotation.</title>
        <authorList>
            <consortium name="The Broad Institute Genomics Platform"/>
            <consortium name="The Broad Institute Genome Sequencing Center for Infectious Disease"/>
            <person name="Wu L."/>
            <person name="Ma J."/>
        </authorList>
    </citation>
    <scope>NUCLEOTIDE SEQUENCE [LARGE SCALE GENOMIC DNA]</scope>
    <source>
        <strain evidence="10">CCUG 60742</strain>
    </source>
</reference>
<dbReference type="NCBIfam" id="TIGR03025">
    <property type="entry name" value="EPS_sugtrans"/>
    <property type="match status" value="1"/>
</dbReference>
<organism evidence="9 10">
    <name type="scientific">Mucilaginibacter lutimaris</name>
    <dbReference type="NCBI Taxonomy" id="931629"/>
    <lineage>
        <taxon>Bacteria</taxon>
        <taxon>Pseudomonadati</taxon>
        <taxon>Bacteroidota</taxon>
        <taxon>Sphingobacteriia</taxon>
        <taxon>Sphingobacteriales</taxon>
        <taxon>Sphingobacteriaceae</taxon>
        <taxon>Mucilaginibacter</taxon>
    </lineage>
</organism>
<keyword evidence="5 7" id="KW-1133">Transmembrane helix</keyword>